<keyword evidence="4" id="KW-0067">ATP-binding</keyword>
<dbReference type="GO" id="GO:0140359">
    <property type="term" value="F:ABC-type transporter activity"/>
    <property type="evidence" value="ECO:0007669"/>
    <property type="project" value="InterPro"/>
</dbReference>
<dbReference type="InterPro" id="IPR050683">
    <property type="entry name" value="Bact_Polysacc_Export_ATP-bd"/>
</dbReference>
<keyword evidence="2" id="KW-0813">Transport</keyword>
<dbReference type="GO" id="GO:0016887">
    <property type="term" value="F:ATP hydrolysis activity"/>
    <property type="evidence" value="ECO:0007669"/>
    <property type="project" value="InterPro"/>
</dbReference>
<dbReference type="InterPro" id="IPR015860">
    <property type="entry name" value="ABC_transpr_TagH-like"/>
</dbReference>
<dbReference type="GO" id="GO:0016020">
    <property type="term" value="C:membrane"/>
    <property type="evidence" value="ECO:0007669"/>
    <property type="project" value="InterPro"/>
</dbReference>
<dbReference type="Proteomes" id="UP000236220">
    <property type="component" value="Unassembled WGS sequence"/>
</dbReference>
<reference evidence="6 7" key="1">
    <citation type="submission" date="2017-08" db="EMBL/GenBank/DDBJ databases">
        <title>Lysobacter sylvestris genome.</title>
        <authorList>
            <person name="Zhang D.-C."/>
            <person name="Albuquerque L."/>
            <person name="Franca L."/>
            <person name="Froufe H.J.C."/>
            <person name="Barroso C."/>
            <person name="Egas C."/>
            <person name="Da Costa M."/>
            <person name="Margesin R."/>
        </authorList>
    </citation>
    <scope>NUCLEOTIDE SEQUENCE [LARGE SCALE GENOMIC DNA]</scope>
    <source>
        <strain evidence="6 7">AM20-91</strain>
    </source>
</reference>
<protein>
    <submittedName>
        <fullName evidence="6">ABC transporter</fullName>
    </submittedName>
</protein>
<dbReference type="RefSeq" id="WP_103074281.1">
    <property type="nucleotide sequence ID" value="NZ_NPZB01000001.1"/>
</dbReference>
<evidence type="ECO:0000256" key="2">
    <source>
        <dbReference type="ARBA" id="ARBA00022448"/>
    </source>
</evidence>
<name>A0A2K1Q2D2_9GAMM</name>
<gene>
    <name evidence="6" type="ORF">Lysil_0834</name>
</gene>
<dbReference type="InterPro" id="IPR027417">
    <property type="entry name" value="P-loop_NTPase"/>
</dbReference>
<comment type="similarity">
    <text evidence="1">Belongs to the ABC transporter superfamily.</text>
</comment>
<dbReference type="OrthoDB" id="9778870at2"/>
<proteinExistence type="inferred from homology"/>
<evidence type="ECO:0000256" key="3">
    <source>
        <dbReference type="ARBA" id="ARBA00022741"/>
    </source>
</evidence>
<dbReference type="AlphaFoldDB" id="A0A2K1Q2D2"/>
<dbReference type="PANTHER" id="PTHR46743:SF2">
    <property type="entry name" value="TEICHOIC ACIDS EXPORT ATP-BINDING PROTEIN TAGH"/>
    <property type="match status" value="1"/>
</dbReference>
<dbReference type="InterPro" id="IPR003593">
    <property type="entry name" value="AAA+_ATPase"/>
</dbReference>
<dbReference type="SMART" id="SM00382">
    <property type="entry name" value="AAA"/>
    <property type="match status" value="1"/>
</dbReference>
<dbReference type="Gene3D" id="2.70.50.60">
    <property type="entry name" value="abc- transporter (atp binding component) like domain"/>
    <property type="match status" value="1"/>
</dbReference>
<dbReference type="CDD" id="cd03220">
    <property type="entry name" value="ABC_KpsT_Wzt"/>
    <property type="match status" value="1"/>
</dbReference>
<dbReference type="Pfam" id="PF00005">
    <property type="entry name" value="ABC_tran"/>
    <property type="match status" value="1"/>
</dbReference>
<evidence type="ECO:0000259" key="5">
    <source>
        <dbReference type="PROSITE" id="PS50893"/>
    </source>
</evidence>
<evidence type="ECO:0000313" key="6">
    <source>
        <dbReference type="EMBL" id="PNS09205.1"/>
    </source>
</evidence>
<sequence>MNSTILCAENIGKAYASYRSELQRMAGWFGIRIGDPHLKWVIRNISFRLHRGEALGIVGQNGAGKSTLLKVLTGTTIATEGDVRCHGHIAALLELGLGFNQELTGRANAMHSAGLMGIPMDQLDRIVSEVEEFAEIGEYFDEPLRTYSSGMQMRLAFSVATARRPELLIVDEALAVGDTYFVHKSLQRIRGFREQGTALLFVSHDPTAVKTLCDRAILIDGGRMVLDGEPAEVLDLYNAMIAEKENRTIKTERRQAIVATESGTGEATIESVALLDSNGSPVEFIAVGDEVAIQVKVRITSRIPTLTLGYMIRDRLGQPVYGTNTAYTDQSLESLEAGDIVEYMIRFPVVFGVGSYSVSIALHSAETHLANNYQWRDYAIMFNVANVKFPSFVGLAYAPALISIEHKRAVCDA</sequence>
<keyword evidence="3" id="KW-0547">Nucleotide-binding</keyword>
<dbReference type="CDD" id="cd10147">
    <property type="entry name" value="Wzt_C-like"/>
    <property type="match status" value="1"/>
</dbReference>
<dbReference type="PROSITE" id="PS50893">
    <property type="entry name" value="ABC_TRANSPORTER_2"/>
    <property type="match status" value="1"/>
</dbReference>
<evidence type="ECO:0000256" key="1">
    <source>
        <dbReference type="ARBA" id="ARBA00005417"/>
    </source>
</evidence>
<dbReference type="SUPFAM" id="SSF52540">
    <property type="entry name" value="P-loop containing nucleoside triphosphate hydrolases"/>
    <property type="match status" value="1"/>
</dbReference>
<accession>A0A2K1Q2D2</accession>
<dbReference type="Pfam" id="PF14524">
    <property type="entry name" value="Wzt_C"/>
    <property type="match status" value="1"/>
</dbReference>
<evidence type="ECO:0000313" key="7">
    <source>
        <dbReference type="Proteomes" id="UP000236220"/>
    </source>
</evidence>
<organism evidence="6 7">
    <name type="scientific">Solilutibacter silvestris</name>
    <dbReference type="NCBI Taxonomy" id="1645665"/>
    <lineage>
        <taxon>Bacteria</taxon>
        <taxon>Pseudomonadati</taxon>
        <taxon>Pseudomonadota</taxon>
        <taxon>Gammaproteobacteria</taxon>
        <taxon>Lysobacterales</taxon>
        <taxon>Lysobacteraceae</taxon>
        <taxon>Solilutibacter</taxon>
    </lineage>
</organism>
<dbReference type="InterPro" id="IPR029439">
    <property type="entry name" value="Wzt_C"/>
</dbReference>
<feature type="domain" description="ABC transporter" evidence="5">
    <location>
        <begin position="6"/>
        <end position="246"/>
    </location>
</feature>
<dbReference type="PROSITE" id="PS00211">
    <property type="entry name" value="ABC_TRANSPORTER_1"/>
    <property type="match status" value="1"/>
</dbReference>
<dbReference type="EMBL" id="NPZB01000001">
    <property type="protein sequence ID" value="PNS09205.1"/>
    <property type="molecule type" value="Genomic_DNA"/>
</dbReference>
<comment type="caution">
    <text evidence="6">The sequence shown here is derived from an EMBL/GenBank/DDBJ whole genome shotgun (WGS) entry which is preliminary data.</text>
</comment>
<dbReference type="InterPro" id="IPR003439">
    <property type="entry name" value="ABC_transporter-like_ATP-bd"/>
</dbReference>
<keyword evidence="7" id="KW-1185">Reference proteome</keyword>
<dbReference type="Gene3D" id="3.40.50.300">
    <property type="entry name" value="P-loop containing nucleotide triphosphate hydrolases"/>
    <property type="match status" value="1"/>
</dbReference>
<dbReference type="PANTHER" id="PTHR46743">
    <property type="entry name" value="TEICHOIC ACIDS EXPORT ATP-BINDING PROTEIN TAGH"/>
    <property type="match status" value="1"/>
</dbReference>
<dbReference type="InterPro" id="IPR017871">
    <property type="entry name" value="ABC_transporter-like_CS"/>
</dbReference>
<dbReference type="GO" id="GO:0005524">
    <property type="term" value="F:ATP binding"/>
    <property type="evidence" value="ECO:0007669"/>
    <property type="project" value="UniProtKB-KW"/>
</dbReference>
<evidence type="ECO:0000256" key="4">
    <source>
        <dbReference type="ARBA" id="ARBA00022840"/>
    </source>
</evidence>